<name>A0ACC0JCB8_CHOFU</name>
<evidence type="ECO:0000313" key="2">
    <source>
        <dbReference type="Proteomes" id="UP001064048"/>
    </source>
</evidence>
<reference evidence="1 2" key="1">
    <citation type="journal article" date="2022" name="Genome Biol. Evol.">
        <title>The Spruce Budworm Genome: Reconstructing the Evolutionary History of Antifreeze Proteins.</title>
        <authorList>
            <person name="Beliveau C."/>
            <person name="Gagne P."/>
            <person name="Picq S."/>
            <person name="Vernygora O."/>
            <person name="Keeling C.I."/>
            <person name="Pinkney K."/>
            <person name="Doucet D."/>
            <person name="Wen F."/>
            <person name="Johnston J.S."/>
            <person name="Maaroufi H."/>
            <person name="Boyle B."/>
            <person name="Laroche J."/>
            <person name="Dewar K."/>
            <person name="Juretic N."/>
            <person name="Blackburn G."/>
            <person name="Nisole A."/>
            <person name="Brunet B."/>
            <person name="Brandao M."/>
            <person name="Lumley L."/>
            <person name="Duan J."/>
            <person name="Quan G."/>
            <person name="Lucarotti C.J."/>
            <person name="Roe A.D."/>
            <person name="Sperling F.A.H."/>
            <person name="Levesque R.C."/>
            <person name="Cusson M."/>
        </authorList>
    </citation>
    <scope>NUCLEOTIDE SEQUENCE [LARGE SCALE GENOMIC DNA]</scope>
    <source>
        <strain evidence="1">Glfc:IPQL:Cfum</strain>
    </source>
</reference>
<comment type="caution">
    <text evidence="1">The sequence shown here is derived from an EMBL/GenBank/DDBJ whole genome shotgun (WGS) entry which is preliminary data.</text>
</comment>
<proteinExistence type="predicted"/>
<gene>
    <name evidence="1" type="ORF">MSG28_009738</name>
</gene>
<dbReference type="EMBL" id="CM046116">
    <property type="protein sequence ID" value="KAI8421775.1"/>
    <property type="molecule type" value="Genomic_DNA"/>
</dbReference>
<organism evidence="1 2">
    <name type="scientific">Choristoneura fumiferana</name>
    <name type="common">Spruce budworm moth</name>
    <name type="synonym">Archips fumiferana</name>
    <dbReference type="NCBI Taxonomy" id="7141"/>
    <lineage>
        <taxon>Eukaryota</taxon>
        <taxon>Metazoa</taxon>
        <taxon>Ecdysozoa</taxon>
        <taxon>Arthropoda</taxon>
        <taxon>Hexapoda</taxon>
        <taxon>Insecta</taxon>
        <taxon>Pterygota</taxon>
        <taxon>Neoptera</taxon>
        <taxon>Endopterygota</taxon>
        <taxon>Lepidoptera</taxon>
        <taxon>Glossata</taxon>
        <taxon>Ditrysia</taxon>
        <taxon>Tortricoidea</taxon>
        <taxon>Tortricidae</taxon>
        <taxon>Tortricinae</taxon>
        <taxon>Choristoneura</taxon>
    </lineage>
</organism>
<dbReference type="Proteomes" id="UP001064048">
    <property type="component" value="Chromosome 16"/>
</dbReference>
<evidence type="ECO:0000313" key="1">
    <source>
        <dbReference type="EMBL" id="KAI8421775.1"/>
    </source>
</evidence>
<sequence length="101" mass="10756">MASALIQYSFCTGSKGATLGETDSCDPKELGICVEKIPKTPVGLPKTKEELDTHCRLASSRLPPPKLAHTNSCHALKAERYRGHGIASVPISSMGSTWACD</sequence>
<keyword evidence="2" id="KW-1185">Reference proteome</keyword>
<protein>
    <submittedName>
        <fullName evidence="1">Uncharacterized protein</fullName>
    </submittedName>
</protein>
<accession>A0ACC0JCB8</accession>